<dbReference type="InterPro" id="IPR010441">
    <property type="entry name" value="CH_2"/>
</dbReference>
<dbReference type="SUPFAM" id="SSF47576">
    <property type="entry name" value="Calponin-homology domain, CH-domain"/>
    <property type="match status" value="1"/>
</dbReference>
<reference evidence="3 4" key="1">
    <citation type="submission" date="2014-06" db="EMBL/GenBank/DDBJ databases">
        <authorList>
            <person name="Swart Estienne"/>
        </authorList>
    </citation>
    <scope>NUCLEOTIDE SEQUENCE [LARGE SCALE GENOMIC DNA]</scope>
    <source>
        <strain evidence="3 4">130c</strain>
    </source>
</reference>
<dbReference type="PANTHER" id="PTHR12509:SF8">
    <property type="entry name" value="SPERMATOGENESIS-ASSOCIATED PROTEIN 4"/>
    <property type="match status" value="1"/>
</dbReference>
<gene>
    <name evidence="3" type="primary">Contig9095.g9727</name>
    <name evidence="3" type="ORF">STYLEM_8854</name>
</gene>
<dbReference type="PROSITE" id="PS50021">
    <property type="entry name" value="CH"/>
    <property type="match status" value="1"/>
</dbReference>
<name>A0A078AED7_STYLE</name>
<accession>A0A078AED7</accession>
<feature type="domain" description="Calponin-homology (CH)" evidence="2">
    <location>
        <begin position="4"/>
        <end position="111"/>
    </location>
</feature>
<dbReference type="GO" id="GO:0051493">
    <property type="term" value="P:regulation of cytoskeleton organization"/>
    <property type="evidence" value="ECO:0007669"/>
    <property type="project" value="TreeGrafter"/>
</dbReference>
<dbReference type="InParanoid" id="A0A078AED7"/>
<dbReference type="EMBL" id="CCKQ01008401">
    <property type="protein sequence ID" value="CDW79862.1"/>
    <property type="molecule type" value="Genomic_DNA"/>
</dbReference>
<dbReference type="GO" id="GO:0005930">
    <property type="term" value="C:axoneme"/>
    <property type="evidence" value="ECO:0007669"/>
    <property type="project" value="TreeGrafter"/>
</dbReference>
<dbReference type="OrthoDB" id="62528at2759"/>
<protein>
    <submittedName>
        <fullName evidence="3">Spermatogenesis associated 4</fullName>
    </submittedName>
</protein>
<sequence>MSSAGLPREVLKWIQSLDLSYSVKNVRRSFNNGFLIAEIFSRYFPQDIQMHSFDNAENYNKKKDNWKQLQVFFEKRKIPIVIKNMDSLILNENDVALEFVKQVYTLLTERQLLPPIRIYETQQTTESYLLKEKEMVKLPKDELDFLKKGDDVNDSKKEASILNQSSTKSPHKSLAIKGPPKVINEKLEIDNYQGVKVMDINVRPLNQSVAQIRAQKELSSMHSQQKLGSSSIGEIATSNMGGGQHHLGNQNASHQNSQYVGGGGGNHHHHDGASRILSAETINERQTKKLITDVLNEIITTKGAKDVNNEVSQLRFENDLVTTFFDNVTKLSDQFVFSFVEELKNNIELIMNCLYQSANEVAIFYTYLLMLLRKLSPVQGAFTNTLLFCKTLARKINEDQQTPSQEFNKFFTNHLFKNYCQIMRECPNKRQYICELIYAHSSHDLNLRIKVVQNLKNHIPDDEIVYACQAYLISQESEFNEQWFDVFLYYALIGLASQKTLIRVYSLNILNTIAKHNSESIMDITEKVLLLCNDQYWEIKAQCLIFATVVLNSFRNMSHLLQQKDDVKGGGIQKALSGKPGSSGGNGSGSDRNSIKRNLNLAVEIINKCFSVNSPKSVQKLGLFELQPLLNDYKVLYYPYTDVLIQIEPEIKQIILSEEPIRAGEDIYFSLGNSSFNYKLKSDLANFDRIVLASTLIDLVLSQQLESLSIDHMQILYVCAGDPTEFLNSHQNESWLKVWQKVKDYVMISICDPDICQQGLQIIHNFLTCDTLKFQIYEESREIYLKSLELLYQGESDHCKTKLKEYLILKVVNRTEDSDNSLKKFYKGLLQRFSEDHAHEYQTSNISDIISKLN</sequence>
<dbReference type="InterPro" id="IPR052111">
    <property type="entry name" value="Spermatogenesis_Ciliary_MAP"/>
</dbReference>
<dbReference type="Gene3D" id="1.10.418.10">
    <property type="entry name" value="Calponin-like domain"/>
    <property type="match status" value="1"/>
</dbReference>
<evidence type="ECO:0000256" key="1">
    <source>
        <dbReference type="SAM" id="MobiDB-lite"/>
    </source>
</evidence>
<feature type="region of interest" description="Disordered" evidence="1">
    <location>
        <begin position="156"/>
        <end position="177"/>
    </location>
</feature>
<dbReference type="OMA" id="QFKQNGT"/>
<evidence type="ECO:0000259" key="2">
    <source>
        <dbReference type="PROSITE" id="PS50021"/>
    </source>
</evidence>
<dbReference type="Pfam" id="PF06294">
    <property type="entry name" value="CH_2"/>
    <property type="match status" value="1"/>
</dbReference>
<evidence type="ECO:0000313" key="3">
    <source>
        <dbReference type="EMBL" id="CDW79862.1"/>
    </source>
</evidence>
<dbReference type="AlphaFoldDB" id="A0A078AED7"/>
<evidence type="ECO:0000313" key="4">
    <source>
        <dbReference type="Proteomes" id="UP000039865"/>
    </source>
</evidence>
<dbReference type="InterPro" id="IPR001715">
    <property type="entry name" value="CH_dom"/>
</dbReference>
<proteinExistence type="predicted"/>
<dbReference type="Proteomes" id="UP000039865">
    <property type="component" value="Unassembled WGS sequence"/>
</dbReference>
<keyword evidence="4" id="KW-1185">Reference proteome</keyword>
<dbReference type="GO" id="GO:0008017">
    <property type="term" value="F:microtubule binding"/>
    <property type="evidence" value="ECO:0007669"/>
    <property type="project" value="TreeGrafter"/>
</dbReference>
<dbReference type="PANTHER" id="PTHR12509">
    <property type="entry name" value="SPERMATOGENESIS-ASSOCIATED 4-RELATED"/>
    <property type="match status" value="1"/>
</dbReference>
<organism evidence="3 4">
    <name type="scientific">Stylonychia lemnae</name>
    <name type="common">Ciliate</name>
    <dbReference type="NCBI Taxonomy" id="5949"/>
    <lineage>
        <taxon>Eukaryota</taxon>
        <taxon>Sar</taxon>
        <taxon>Alveolata</taxon>
        <taxon>Ciliophora</taxon>
        <taxon>Intramacronucleata</taxon>
        <taxon>Spirotrichea</taxon>
        <taxon>Stichotrichia</taxon>
        <taxon>Sporadotrichida</taxon>
        <taxon>Oxytrichidae</taxon>
        <taxon>Stylonychinae</taxon>
        <taxon>Stylonychia</taxon>
    </lineage>
</organism>
<dbReference type="InterPro" id="IPR036872">
    <property type="entry name" value="CH_dom_sf"/>
</dbReference>